<accession>A0A8H5H976</accession>
<keyword evidence="2" id="KW-1185">Reference proteome</keyword>
<evidence type="ECO:0000313" key="2">
    <source>
        <dbReference type="Proteomes" id="UP000565441"/>
    </source>
</evidence>
<organism evidence="1 2">
    <name type="scientific">Tricholomella constricta</name>
    <dbReference type="NCBI Taxonomy" id="117010"/>
    <lineage>
        <taxon>Eukaryota</taxon>
        <taxon>Fungi</taxon>
        <taxon>Dikarya</taxon>
        <taxon>Basidiomycota</taxon>
        <taxon>Agaricomycotina</taxon>
        <taxon>Agaricomycetes</taxon>
        <taxon>Agaricomycetidae</taxon>
        <taxon>Agaricales</taxon>
        <taxon>Tricholomatineae</taxon>
        <taxon>Lyophyllaceae</taxon>
        <taxon>Tricholomella</taxon>
    </lineage>
</organism>
<evidence type="ECO:0000313" key="1">
    <source>
        <dbReference type="EMBL" id="KAF5379063.1"/>
    </source>
</evidence>
<dbReference type="Gene3D" id="1.25.40.10">
    <property type="entry name" value="Tetratricopeptide repeat domain"/>
    <property type="match status" value="1"/>
</dbReference>
<reference evidence="1 2" key="1">
    <citation type="journal article" date="2020" name="ISME J.">
        <title>Uncovering the hidden diversity of litter-decomposition mechanisms in mushroom-forming fungi.</title>
        <authorList>
            <person name="Floudas D."/>
            <person name="Bentzer J."/>
            <person name="Ahren D."/>
            <person name="Johansson T."/>
            <person name="Persson P."/>
            <person name="Tunlid A."/>
        </authorList>
    </citation>
    <scope>NUCLEOTIDE SEQUENCE [LARGE SCALE GENOMIC DNA]</scope>
    <source>
        <strain evidence="1 2">CBS 661.87</strain>
    </source>
</reference>
<comment type="caution">
    <text evidence="1">The sequence shown here is derived from an EMBL/GenBank/DDBJ whole genome shotgun (WGS) entry which is preliminary data.</text>
</comment>
<protein>
    <submittedName>
        <fullName evidence="1">Uncharacterized protein</fullName>
    </submittedName>
</protein>
<dbReference type="InterPro" id="IPR011990">
    <property type="entry name" value="TPR-like_helical_dom_sf"/>
</dbReference>
<dbReference type="Proteomes" id="UP000565441">
    <property type="component" value="Unassembled WGS sequence"/>
</dbReference>
<dbReference type="OrthoDB" id="185373at2759"/>
<name>A0A8H5H976_9AGAR</name>
<dbReference type="EMBL" id="JAACJP010000017">
    <property type="protein sequence ID" value="KAF5379063.1"/>
    <property type="molecule type" value="Genomic_DNA"/>
</dbReference>
<proteinExistence type="predicted"/>
<gene>
    <name evidence="1" type="ORF">D9615_005945</name>
</gene>
<dbReference type="AlphaFoldDB" id="A0A8H5H976"/>
<sequence length="746" mass="84564">MLSASWHSAGHLQPRSTSATLGLYVPSRTTVLPKSMEANTGYRDPFVFEDQSDDYASVIRESPVRPPSTLSLIQTRLPPQLPQPSINDTSIFEDPSGADYASLIISKGYTPSSLFQTFSQLIFAKRFDEAHDLLMEIQSSDIEIPISHIWELPAQAAITTPSIDLETQISRFNVWFNLVPPKHLEDFHRRFRRSRRLVFQSLHANIPLAIRFSLILASKGYATTISRDAIPFIMRFAPPATGLQFVKDFEKTDMIYATQLHRTPSDLEQRQATLMGGHVRGPAVDVLARSNHLEEAVSLLPDSAGPKFKLSIRTYDLLLSRLRQSKNPDVAKYIPHVETLRQDPVYSTFLDTGRRTKYNPNEADAWDAGAMNSVDLKALDMEANPESDKYIGEFLALELRSLIDAVQSPSTFPPTADLVVFMQKYLDKGRTAAIVRLRRLALNAHASCGSLFLQAEMTYYLAQGLPILVLRSFADHFHMAGVPQDEVIAGLSRFERNRSYDYLKNNEHPAFAAIQTKSMRKLWPARAHSNLVWQALVKLTPSDEGVEMLYQKLLQSLSLNADSTSTDTSFLRSPHWPVFKVGPAVFTSFIQRLISEAHPERCPEFVRDMMRHGIAPTVHHFTQVGGFYASVGDSRRAFMVMDTLETQHPRSVPESMVEKRSRGWRKGEEVPRPDVVFYTSLLRGFIISKRPDDALEVDRRFRKRYVYDRGQHPPLDDVYADLRRLQQDVTNQVYASHSSSDPKAER</sequence>